<name>A0ACD3BCQ3_9AGAR</name>
<dbReference type="EMBL" id="ML208261">
    <property type="protein sequence ID" value="TFK75940.1"/>
    <property type="molecule type" value="Genomic_DNA"/>
</dbReference>
<proteinExistence type="predicted"/>
<sequence>MSSDSQGYVAVLKASYDYEPQSEDEVAIKEDQILFLLERVDDDWWKVKIKTDSEEDESPAGLVPAAYVEQAEHSSIAKALYDYDAAAPSETSMKEDEVLLVFGSEDDWMLVQAKEGGRAGYVPANYVEAISEDAEEEPSHGIVVPPDPPRPVSTYVDPADRVASTKVKADDIKTWAVSELDKKGKKKKGTLGIGNGAVFFASESDKTPVQKWSTNDVANIAIEKGKHVILDIGGDNATNLHFHAGSKDNAEAIVAKLASSKALSAEPSSRSPSQDIPQSPPKEIKQKQSVHFSQEEPEFIPPREDEDEPEGDVAHEEEDIALALYDFTADGEDELSITEGERLVILERDGDEWWKCRNSDGAEGVVPASYLDVSGQRDASRESPEPEPQPEPEPVKDDSAEKAAALARERAAAAERKAAERERAEAERQEKERQEAARKKADAQREAAAAAAAERKKRKEAADARTSSQTPPPGPSSKEKKSNGSSSNRPPESAGPPPDKVRTWHDRSGQFRVDAAFLGFKDGKLRLHKTNGVIVEVPSEKMSTEDMRYVEKMMSRKSSAPGPRVSEDDVPLGVTRAKSAATAPPPKKAPKIDWFDFFLAARCDIDDCTRYAASFERDKMDEALLPDMTESTMRSLGLREGDIIRVTKHIEKRKPNDNMQKPSAHLEAQIHRDAELAKQLQAQETGGTRSPAPNLFAGPGGVLKNPRRGRPQPTKSLPTNVDISAISSASEQIQRTTSPQAASPSKAQSTSSPQPAQSARISTPPVSGFGDDAWTNRPSSTKPTAAPTTTTSPPKASTPAPAPSTPAPAPVPAPAATTSPTSTAASPSLAKTTESDIFDQLARLSELRKEITATTPTPPVAPAVAMLPPNMMALPPVRPGGLGVAPSPVPMGQFQNGAGLAPSPSPVQYNGPRGPYAPVPANQGLLKPMVPMTTGYGGFIPTRPTSALSPFQPVQPQPTSNLSPFQPVQPQPSFLSQPPPTMAQQPLLPQQTGIFTMNPGLPYQNGGSFGPISPMLTGMPPGFNQPMNTGLYANAPPVPPLPNNNATNTAPANIFAQMKSGTFATDADHSSPQNPDKYNALRTGPMVPQATGWGQPYQGGYMGYQQ</sequence>
<gene>
    <name evidence="1" type="ORF">BDN72DRAFT_831371</name>
</gene>
<dbReference type="Proteomes" id="UP000308600">
    <property type="component" value="Unassembled WGS sequence"/>
</dbReference>
<evidence type="ECO:0000313" key="1">
    <source>
        <dbReference type="EMBL" id="TFK75940.1"/>
    </source>
</evidence>
<organism evidence="1 2">
    <name type="scientific">Pluteus cervinus</name>
    <dbReference type="NCBI Taxonomy" id="181527"/>
    <lineage>
        <taxon>Eukaryota</taxon>
        <taxon>Fungi</taxon>
        <taxon>Dikarya</taxon>
        <taxon>Basidiomycota</taxon>
        <taxon>Agaricomycotina</taxon>
        <taxon>Agaricomycetes</taxon>
        <taxon>Agaricomycetidae</taxon>
        <taxon>Agaricales</taxon>
        <taxon>Pluteineae</taxon>
        <taxon>Pluteaceae</taxon>
        <taxon>Pluteus</taxon>
    </lineage>
</organism>
<keyword evidence="2" id="KW-1185">Reference proteome</keyword>
<accession>A0ACD3BCQ3</accession>
<reference evidence="1 2" key="1">
    <citation type="journal article" date="2019" name="Nat. Ecol. Evol.">
        <title>Megaphylogeny resolves global patterns of mushroom evolution.</title>
        <authorList>
            <person name="Varga T."/>
            <person name="Krizsan K."/>
            <person name="Foldi C."/>
            <person name="Dima B."/>
            <person name="Sanchez-Garcia M."/>
            <person name="Sanchez-Ramirez S."/>
            <person name="Szollosi G.J."/>
            <person name="Szarkandi J.G."/>
            <person name="Papp V."/>
            <person name="Albert L."/>
            <person name="Andreopoulos W."/>
            <person name="Angelini C."/>
            <person name="Antonin V."/>
            <person name="Barry K.W."/>
            <person name="Bougher N.L."/>
            <person name="Buchanan P."/>
            <person name="Buyck B."/>
            <person name="Bense V."/>
            <person name="Catcheside P."/>
            <person name="Chovatia M."/>
            <person name="Cooper J."/>
            <person name="Damon W."/>
            <person name="Desjardin D."/>
            <person name="Finy P."/>
            <person name="Geml J."/>
            <person name="Haridas S."/>
            <person name="Hughes K."/>
            <person name="Justo A."/>
            <person name="Karasinski D."/>
            <person name="Kautmanova I."/>
            <person name="Kiss B."/>
            <person name="Kocsube S."/>
            <person name="Kotiranta H."/>
            <person name="LaButti K.M."/>
            <person name="Lechner B.E."/>
            <person name="Liimatainen K."/>
            <person name="Lipzen A."/>
            <person name="Lukacs Z."/>
            <person name="Mihaltcheva S."/>
            <person name="Morgado L.N."/>
            <person name="Niskanen T."/>
            <person name="Noordeloos M.E."/>
            <person name="Ohm R.A."/>
            <person name="Ortiz-Santana B."/>
            <person name="Ovrebo C."/>
            <person name="Racz N."/>
            <person name="Riley R."/>
            <person name="Savchenko A."/>
            <person name="Shiryaev A."/>
            <person name="Soop K."/>
            <person name="Spirin V."/>
            <person name="Szebenyi C."/>
            <person name="Tomsovsky M."/>
            <person name="Tulloss R.E."/>
            <person name="Uehling J."/>
            <person name="Grigoriev I.V."/>
            <person name="Vagvolgyi C."/>
            <person name="Papp T."/>
            <person name="Martin F.M."/>
            <person name="Miettinen O."/>
            <person name="Hibbett D.S."/>
            <person name="Nagy L.G."/>
        </authorList>
    </citation>
    <scope>NUCLEOTIDE SEQUENCE [LARGE SCALE GENOMIC DNA]</scope>
    <source>
        <strain evidence="1 2">NL-1719</strain>
    </source>
</reference>
<protein>
    <submittedName>
        <fullName evidence="1">Uncharacterized protein</fullName>
    </submittedName>
</protein>
<evidence type="ECO:0000313" key="2">
    <source>
        <dbReference type="Proteomes" id="UP000308600"/>
    </source>
</evidence>